<evidence type="ECO:0000313" key="1">
    <source>
        <dbReference type="EMBL" id="HHR96288.1"/>
    </source>
</evidence>
<protein>
    <submittedName>
        <fullName evidence="1">Uncharacterized protein</fullName>
    </submittedName>
</protein>
<reference evidence="1" key="1">
    <citation type="journal article" date="2020" name="mSystems">
        <title>Genome- and Community-Level Interaction Insights into Carbon Utilization and Element Cycling Functions of Hydrothermarchaeota in Hydrothermal Sediment.</title>
        <authorList>
            <person name="Zhou Z."/>
            <person name="Liu Y."/>
            <person name="Xu W."/>
            <person name="Pan J."/>
            <person name="Luo Z.H."/>
            <person name="Li M."/>
        </authorList>
    </citation>
    <scope>NUCLEOTIDE SEQUENCE [LARGE SCALE GENOMIC DNA]</scope>
    <source>
        <strain evidence="1">SpSt-1</strain>
    </source>
</reference>
<proteinExistence type="predicted"/>
<dbReference type="AlphaFoldDB" id="A0A7C5UUU0"/>
<name>A0A7C5UUU0_9CREN</name>
<gene>
    <name evidence="1" type="ORF">ENL47_05640</name>
</gene>
<comment type="caution">
    <text evidence="1">The sequence shown here is derived from an EMBL/GenBank/DDBJ whole genome shotgun (WGS) entry which is preliminary data.</text>
</comment>
<dbReference type="EMBL" id="DRUB01000106">
    <property type="protein sequence ID" value="HHR96288.1"/>
    <property type="molecule type" value="Genomic_DNA"/>
</dbReference>
<sequence length="107" mass="12473">MLEQGLDIITAVYLKVLLGDLKIVILWNIGKGLRSLRQILSERRLSKEDYKLTRIEFLNEILKMLKLEVLKLVPLEKTKTWTLIEKHHIYEADASPTASSFKIFHIV</sequence>
<organism evidence="1">
    <name type="scientific">Ignisphaera aggregans</name>
    <dbReference type="NCBI Taxonomy" id="334771"/>
    <lineage>
        <taxon>Archaea</taxon>
        <taxon>Thermoproteota</taxon>
        <taxon>Thermoprotei</taxon>
        <taxon>Desulfurococcales</taxon>
        <taxon>Desulfurococcaceae</taxon>
        <taxon>Ignisphaera</taxon>
    </lineage>
</organism>
<accession>A0A7C5UUU0</accession>